<dbReference type="InterPro" id="IPR003593">
    <property type="entry name" value="AAA+_ATPase"/>
</dbReference>
<dbReference type="EMBL" id="CZVI01000008">
    <property type="protein sequence ID" value="CUS84793.1"/>
    <property type="molecule type" value="Genomic_DNA"/>
</dbReference>
<dbReference type="Proteomes" id="UP000182200">
    <property type="component" value="Unassembled WGS sequence"/>
</dbReference>
<dbReference type="OrthoDB" id="9777642at2"/>
<dbReference type="AlphaFoldDB" id="A0A0P1M3D3"/>
<accession>A0A0P1LNI2</accession>
<evidence type="ECO:0000313" key="19">
    <source>
        <dbReference type="EMBL" id="CUS84793.1"/>
    </source>
</evidence>
<dbReference type="UniPathway" id="UPA00574">
    <property type="reaction ID" value="UER00637"/>
</dbReference>
<comment type="catalytic activity">
    <reaction evidence="15 16 17">
        <text>uridine + ATP = UMP + ADP + H(+)</text>
        <dbReference type="Rhea" id="RHEA:16825"/>
        <dbReference type="ChEBI" id="CHEBI:15378"/>
        <dbReference type="ChEBI" id="CHEBI:16704"/>
        <dbReference type="ChEBI" id="CHEBI:30616"/>
        <dbReference type="ChEBI" id="CHEBI:57865"/>
        <dbReference type="ChEBI" id="CHEBI:456216"/>
        <dbReference type="EC" id="2.7.1.48"/>
    </reaction>
</comment>
<dbReference type="SUPFAM" id="SSF52540">
    <property type="entry name" value="P-loop containing nucleoside triphosphate hydrolases"/>
    <property type="match status" value="1"/>
</dbReference>
<accession>A0A0P1MXA2</accession>
<evidence type="ECO:0000256" key="4">
    <source>
        <dbReference type="ARBA" id="ARBA00005408"/>
    </source>
</evidence>
<dbReference type="Proteomes" id="UP000182011">
    <property type="component" value="Unassembled WGS sequence"/>
</dbReference>
<proteinExistence type="inferred from homology"/>
<keyword evidence="10 16" id="KW-0418">Kinase</keyword>
<evidence type="ECO:0000256" key="2">
    <source>
        <dbReference type="ARBA" id="ARBA00004690"/>
    </source>
</evidence>
<reference evidence="20 21" key="1">
    <citation type="submission" date="2015-11" db="EMBL/GenBank/DDBJ databases">
        <authorList>
            <person name="Zhang Y."/>
            <person name="Guo Z."/>
        </authorList>
    </citation>
    <scope>NUCLEOTIDE SEQUENCE [LARGE SCALE GENOMIC DNA]</scope>
    <source>
        <strain evidence="20">JGI-4</strain>
    </source>
</reference>
<dbReference type="GO" id="GO:0044206">
    <property type="term" value="P:UMP salvage"/>
    <property type="evidence" value="ECO:0007669"/>
    <property type="project" value="UniProtKB-UniRule"/>
</dbReference>
<evidence type="ECO:0000256" key="14">
    <source>
        <dbReference type="ARBA" id="ARBA00047436"/>
    </source>
</evidence>
<sequence>MKPLVIGIAGGTGSGKTTVAKKIAKKIGDDKVIILEHDSYYKDISQFLGKRIEEINFDHPDALDTKLLIEHVKKLKNYQPIDAPIYDFTTYKRLEQVRRIEPKDVIIVEGILVFVEKELRELMDIKIFVDTDADERVLRRIKRDVIERGRTLESVINQYISTVKPSHLEFVEPSKRWADVIIPRGGENEVAIEMVVSRIKTMLEDKK</sequence>
<accession>A0A0P1LWP4</accession>
<comment type="similarity">
    <text evidence="4 16 17">Belongs to the uridine kinase family.</text>
</comment>
<dbReference type="GO" id="GO:0004849">
    <property type="term" value="F:uridine kinase activity"/>
    <property type="evidence" value="ECO:0007669"/>
    <property type="project" value="UniProtKB-UniRule"/>
</dbReference>
<dbReference type="InterPro" id="IPR027417">
    <property type="entry name" value="P-loop_NTPase"/>
</dbReference>
<accession>A0A0S4NBA6</accession>
<dbReference type="PANTHER" id="PTHR10285">
    <property type="entry name" value="URIDINE KINASE"/>
    <property type="match status" value="1"/>
</dbReference>
<organism evidence="20 21">
    <name type="scientific">Candidatus Kryptonium thompsonii</name>
    <dbReference type="NCBI Taxonomy" id="1633631"/>
    <lineage>
        <taxon>Bacteria</taxon>
        <taxon>Pseudomonadati</taxon>
        <taxon>Candidatus Kryptoniota</taxon>
        <taxon>Candidatus Kryptonium</taxon>
    </lineage>
</organism>
<dbReference type="FunFam" id="3.40.50.300:FF:000339">
    <property type="entry name" value="Uridine kinase"/>
    <property type="match status" value="1"/>
</dbReference>
<evidence type="ECO:0000256" key="13">
    <source>
        <dbReference type="ARBA" id="ARBA00031452"/>
    </source>
</evidence>
<dbReference type="EMBL" id="FAOP01000006">
    <property type="protein sequence ID" value="CUU07229.1"/>
    <property type="molecule type" value="Genomic_DNA"/>
</dbReference>
<protein>
    <recommendedName>
        <fullName evidence="6 16">Uridine kinase</fullName>
        <ecNumber evidence="5 16">2.7.1.48</ecNumber>
    </recommendedName>
    <alternativeName>
        <fullName evidence="12 16">Cytidine monophosphokinase</fullName>
    </alternativeName>
    <alternativeName>
        <fullName evidence="13 16">Uridine monophosphokinase</fullName>
    </alternativeName>
</protein>
<evidence type="ECO:0000259" key="18">
    <source>
        <dbReference type="SMART" id="SM00382"/>
    </source>
</evidence>
<evidence type="ECO:0000256" key="3">
    <source>
        <dbReference type="ARBA" id="ARBA00004784"/>
    </source>
</evidence>
<dbReference type="InterPro" id="IPR026008">
    <property type="entry name" value="Uridine_kinase"/>
</dbReference>
<feature type="domain" description="AAA+ ATPase" evidence="18">
    <location>
        <begin position="2"/>
        <end position="152"/>
    </location>
</feature>
<evidence type="ECO:0000256" key="7">
    <source>
        <dbReference type="ARBA" id="ARBA00022490"/>
    </source>
</evidence>
<dbReference type="InterPro" id="IPR006083">
    <property type="entry name" value="PRK/URK"/>
</dbReference>
<keyword evidence="7 16" id="KW-0963">Cytoplasm</keyword>
<evidence type="ECO:0000256" key="12">
    <source>
        <dbReference type="ARBA" id="ARBA00030641"/>
    </source>
</evidence>
<dbReference type="PRINTS" id="PR00988">
    <property type="entry name" value="URIDINKINASE"/>
</dbReference>
<evidence type="ECO:0000313" key="21">
    <source>
        <dbReference type="Proteomes" id="UP000182011"/>
    </source>
</evidence>
<dbReference type="Pfam" id="PF00485">
    <property type="entry name" value="PRK"/>
    <property type="match status" value="1"/>
</dbReference>
<reference evidence="19 22" key="2">
    <citation type="submission" date="2015-11" db="EMBL/GenBank/DDBJ databases">
        <authorList>
            <person name="Varghese N."/>
        </authorList>
    </citation>
    <scope>NUCLEOTIDE SEQUENCE [LARGE SCALE GENOMIC DNA]</scope>
    <source>
        <strain evidence="19 22">JGI-8</strain>
    </source>
</reference>
<evidence type="ECO:0000256" key="1">
    <source>
        <dbReference type="ARBA" id="ARBA00004496"/>
    </source>
</evidence>
<evidence type="ECO:0000256" key="10">
    <source>
        <dbReference type="ARBA" id="ARBA00022777"/>
    </source>
</evidence>
<comment type="pathway">
    <text evidence="2 16 17">Pyrimidine metabolism; UMP biosynthesis via salvage pathway; UMP from uridine: step 1/1.</text>
</comment>
<comment type="pathway">
    <text evidence="3 16 17">Pyrimidine metabolism; CTP biosynthesis via salvage pathway; CTP from cytidine: step 1/3.</text>
</comment>
<evidence type="ECO:0000256" key="15">
    <source>
        <dbReference type="ARBA" id="ARBA00048909"/>
    </source>
</evidence>
<dbReference type="UniPathway" id="UPA00579">
    <property type="reaction ID" value="UER00640"/>
</dbReference>
<keyword evidence="22" id="KW-1185">Reference proteome</keyword>
<dbReference type="GO" id="GO:0044211">
    <property type="term" value="P:CTP salvage"/>
    <property type="evidence" value="ECO:0007669"/>
    <property type="project" value="UniProtKB-UniRule"/>
</dbReference>
<dbReference type="InterPro" id="IPR000764">
    <property type="entry name" value="Uridine_kinase-like"/>
</dbReference>
<evidence type="ECO:0000313" key="22">
    <source>
        <dbReference type="Proteomes" id="UP000182200"/>
    </source>
</evidence>
<accession>A0A0P1M3D3</accession>
<evidence type="ECO:0000256" key="9">
    <source>
        <dbReference type="ARBA" id="ARBA00022741"/>
    </source>
</evidence>
<accession>A0A0P1LKK5</accession>
<evidence type="ECO:0000313" key="20">
    <source>
        <dbReference type="EMBL" id="CUU07229.1"/>
    </source>
</evidence>
<feature type="binding site" evidence="16">
    <location>
        <begin position="10"/>
        <end position="17"/>
    </location>
    <ligand>
        <name>ATP</name>
        <dbReference type="ChEBI" id="CHEBI:30616"/>
    </ligand>
</feature>
<name>A0A0P1M3D3_9BACT</name>
<dbReference type="Gene3D" id="3.40.50.300">
    <property type="entry name" value="P-loop containing nucleotide triphosphate hydrolases"/>
    <property type="match status" value="1"/>
</dbReference>
<dbReference type="SMART" id="SM00382">
    <property type="entry name" value="AAA"/>
    <property type="match status" value="1"/>
</dbReference>
<comment type="catalytic activity">
    <reaction evidence="14 17">
        <text>cytidine + ATP = CMP + ADP + H(+)</text>
        <dbReference type="Rhea" id="RHEA:24674"/>
        <dbReference type="ChEBI" id="CHEBI:15378"/>
        <dbReference type="ChEBI" id="CHEBI:17562"/>
        <dbReference type="ChEBI" id="CHEBI:30616"/>
        <dbReference type="ChEBI" id="CHEBI:60377"/>
        <dbReference type="ChEBI" id="CHEBI:456216"/>
        <dbReference type="EC" id="2.7.1.48"/>
    </reaction>
</comment>
<gene>
    <name evidence="16" type="primary">udk</name>
    <name evidence="20" type="ORF">JGI4_01756</name>
    <name evidence="19" type="ORF">JGI8_00838</name>
</gene>
<evidence type="ECO:0000256" key="6">
    <source>
        <dbReference type="ARBA" id="ARBA00021478"/>
    </source>
</evidence>
<keyword evidence="9 16" id="KW-0547">Nucleotide-binding</keyword>
<evidence type="ECO:0000256" key="5">
    <source>
        <dbReference type="ARBA" id="ARBA00012137"/>
    </source>
</evidence>
<evidence type="ECO:0000256" key="11">
    <source>
        <dbReference type="ARBA" id="ARBA00022840"/>
    </source>
</evidence>
<keyword evidence="8 16" id="KW-0808">Transferase</keyword>
<dbReference type="NCBIfam" id="NF004018">
    <property type="entry name" value="PRK05480.1"/>
    <property type="match status" value="1"/>
</dbReference>
<keyword evidence="11 16" id="KW-0067">ATP-binding</keyword>
<accession>A0A0P1M5D6</accession>
<dbReference type="CDD" id="cd02023">
    <property type="entry name" value="UMPK"/>
    <property type="match status" value="1"/>
</dbReference>
<evidence type="ECO:0000256" key="8">
    <source>
        <dbReference type="ARBA" id="ARBA00022679"/>
    </source>
</evidence>
<dbReference type="GO" id="GO:0005737">
    <property type="term" value="C:cytoplasm"/>
    <property type="evidence" value="ECO:0007669"/>
    <property type="project" value="UniProtKB-SubCell"/>
</dbReference>
<dbReference type="HAMAP" id="MF_00551">
    <property type="entry name" value="Uridine_kinase"/>
    <property type="match status" value="1"/>
</dbReference>
<evidence type="ECO:0000256" key="17">
    <source>
        <dbReference type="RuleBase" id="RU003825"/>
    </source>
</evidence>
<comment type="subcellular location">
    <subcellularLocation>
        <location evidence="1 16 17">Cytoplasm</location>
    </subcellularLocation>
</comment>
<dbReference type="RefSeq" id="WP_047134289.1">
    <property type="nucleotide sequence ID" value="NZ_CZVI01000008.1"/>
</dbReference>
<dbReference type="EC" id="2.7.1.48" evidence="5 16"/>
<dbReference type="NCBIfam" id="TIGR00235">
    <property type="entry name" value="udk"/>
    <property type="match status" value="1"/>
</dbReference>
<dbReference type="STRING" id="1633631.GCA_001442925_01751"/>
<dbReference type="GO" id="GO:0005524">
    <property type="term" value="F:ATP binding"/>
    <property type="evidence" value="ECO:0007669"/>
    <property type="project" value="UniProtKB-UniRule"/>
</dbReference>
<accession>A0A0P1LKR2</accession>
<accession>A0A0P1P538</accession>
<accession>A0A0P1LSN3</accession>
<evidence type="ECO:0000256" key="16">
    <source>
        <dbReference type="HAMAP-Rule" id="MF_00551"/>
    </source>
</evidence>